<dbReference type="PROSITE" id="PS50995">
    <property type="entry name" value="HTH_MARR_2"/>
    <property type="match status" value="1"/>
</dbReference>
<sequence>MPSTPPSNTTARRLPMPARKPAAPTAKPQPARKPAGAAPRASAKAGVPPPSQAAPDSATTRQAQAMRDGAAAAARPHLALMAQTAARGTDTGAAGLGLLMLWLADDVEHRANAALAPFGVSESKLDVLMIFGLAERGLIDGRAVTPSYIADYFGVTRSTVTGLLDWLEKRELLTRALNHDDRRSISLTLTDAGRDLLARALPAFWTMCASLVDCLDEADRTALQGILAKVWKHLKR</sequence>
<dbReference type="GO" id="GO:0006950">
    <property type="term" value="P:response to stress"/>
    <property type="evidence" value="ECO:0007669"/>
    <property type="project" value="TreeGrafter"/>
</dbReference>
<reference evidence="6 7" key="1">
    <citation type="submission" date="2020-04" db="EMBL/GenBank/DDBJ databases">
        <authorList>
            <person name="De Canck E."/>
        </authorList>
    </citation>
    <scope>NUCLEOTIDE SEQUENCE [LARGE SCALE GENOMIC DNA]</scope>
    <source>
        <strain evidence="6 7">LMG 26845</strain>
    </source>
</reference>
<feature type="region of interest" description="Disordered" evidence="4">
    <location>
        <begin position="1"/>
        <end position="71"/>
    </location>
</feature>
<evidence type="ECO:0000256" key="4">
    <source>
        <dbReference type="SAM" id="MobiDB-lite"/>
    </source>
</evidence>
<accession>A0A6J5ABZ9</accession>
<keyword evidence="3" id="KW-0804">Transcription</keyword>
<name>A0A6J5ABZ9_9BURK</name>
<dbReference type="PANTHER" id="PTHR33164">
    <property type="entry name" value="TRANSCRIPTIONAL REGULATOR, MARR FAMILY"/>
    <property type="match status" value="1"/>
</dbReference>
<dbReference type="InterPro" id="IPR039422">
    <property type="entry name" value="MarR/SlyA-like"/>
</dbReference>
<evidence type="ECO:0000313" key="6">
    <source>
        <dbReference type="EMBL" id="CAB3663511.1"/>
    </source>
</evidence>
<keyword evidence="2" id="KW-0238">DNA-binding</keyword>
<dbReference type="SUPFAM" id="SSF46785">
    <property type="entry name" value="Winged helix' DNA-binding domain"/>
    <property type="match status" value="1"/>
</dbReference>
<dbReference type="GO" id="GO:0003677">
    <property type="term" value="F:DNA binding"/>
    <property type="evidence" value="ECO:0007669"/>
    <property type="project" value="UniProtKB-KW"/>
</dbReference>
<dbReference type="Gene3D" id="1.10.10.10">
    <property type="entry name" value="Winged helix-like DNA-binding domain superfamily/Winged helix DNA-binding domain"/>
    <property type="match status" value="1"/>
</dbReference>
<evidence type="ECO:0000256" key="3">
    <source>
        <dbReference type="ARBA" id="ARBA00023163"/>
    </source>
</evidence>
<protein>
    <recommendedName>
        <fullName evidence="5">HTH marR-type domain-containing protein</fullName>
    </recommendedName>
</protein>
<dbReference type="PROSITE" id="PS01117">
    <property type="entry name" value="HTH_MARR_1"/>
    <property type="match status" value="1"/>
</dbReference>
<dbReference type="PRINTS" id="PR00598">
    <property type="entry name" value="HTHMARR"/>
</dbReference>
<evidence type="ECO:0000256" key="2">
    <source>
        <dbReference type="ARBA" id="ARBA00023125"/>
    </source>
</evidence>
<keyword evidence="1" id="KW-0805">Transcription regulation</keyword>
<feature type="compositionally biased region" description="Low complexity" evidence="4">
    <location>
        <begin position="61"/>
        <end position="71"/>
    </location>
</feature>
<dbReference type="InterPro" id="IPR000835">
    <property type="entry name" value="HTH_MarR-typ"/>
</dbReference>
<dbReference type="GO" id="GO:0003700">
    <property type="term" value="F:DNA-binding transcription factor activity"/>
    <property type="evidence" value="ECO:0007669"/>
    <property type="project" value="InterPro"/>
</dbReference>
<evidence type="ECO:0000259" key="5">
    <source>
        <dbReference type="PROSITE" id="PS50995"/>
    </source>
</evidence>
<dbReference type="EMBL" id="CADIJR010000033">
    <property type="protein sequence ID" value="CAB3663511.1"/>
    <property type="molecule type" value="Genomic_DNA"/>
</dbReference>
<proteinExistence type="predicted"/>
<gene>
    <name evidence="6" type="ORF">LMG26845_03400</name>
</gene>
<dbReference type="Pfam" id="PF01047">
    <property type="entry name" value="MarR"/>
    <property type="match status" value="1"/>
</dbReference>
<dbReference type="SMART" id="SM00347">
    <property type="entry name" value="HTH_MARR"/>
    <property type="match status" value="1"/>
</dbReference>
<organism evidence="6 7">
    <name type="scientific">Achromobacter insuavis</name>
    <dbReference type="NCBI Taxonomy" id="1287735"/>
    <lineage>
        <taxon>Bacteria</taxon>
        <taxon>Pseudomonadati</taxon>
        <taxon>Pseudomonadota</taxon>
        <taxon>Betaproteobacteria</taxon>
        <taxon>Burkholderiales</taxon>
        <taxon>Alcaligenaceae</taxon>
        <taxon>Achromobacter</taxon>
    </lineage>
</organism>
<dbReference type="Proteomes" id="UP000507979">
    <property type="component" value="Unassembled WGS sequence"/>
</dbReference>
<evidence type="ECO:0000256" key="1">
    <source>
        <dbReference type="ARBA" id="ARBA00023015"/>
    </source>
</evidence>
<feature type="compositionally biased region" description="Polar residues" evidence="4">
    <location>
        <begin position="1"/>
        <end position="11"/>
    </location>
</feature>
<dbReference type="PANTHER" id="PTHR33164:SF43">
    <property type="entry name" value="HTH-TYPE TRANSCRIPTIONAL REPRESSOR YETL"/>
    <property type="match status" value="1"/>
</dbReference>
<evidence type="ECO:0000313" key="7">
    <source>
        <dbReference type="Proteomes" id="UP000507979"/>
    </source>
</evidence>
<feature type="compositionally biased region" description="Low complexity" evidence="4">
    <location>
        <begin position="17"/>
        <end position="46"/>
    </location>
</feature>
<dbReference type="InterPro" id="IPR036390">
    <property type="entry name" value="WH_DNA-bd_sf"/>
</dbReference>
<dbReference type="AlphaFoldDB" id="A0A6J5ABZ9"/>
<dbReference type="InterPro" id="IPR023187">
    <property type="entry name" value="Tscrpt_reg_MarR-type_CS"/>
</dbReference>
<dbReference type="InterPro" id="IPR036388">
    <property type="entry name" value="WH-like_DNA-bd_sf"/>
</dbReference>
<feature type="domain" description="HTH marR-type" evidence="5">
    <location>
        <begin position="93"/>
        <end position="232"/>
    </location>
</feature>
<keyword evidence="7" id="KW-1185">Reference proteome</keyword>